<evidence type="ECO:0000313" key="1">
    <source>
        <dbReference type="EMBL" id="GFC88851.1"/>
    </source>
</evidence>
<dbReference type="AlphaFoldDB" id="A0A699RY79"/>
<proteinExistence type="predicted"/>
<organism evidence="1">
    <name type="scientific">Tanacetum cinerariifolium</name>
    <name type="common">Dalmatian daisy</name>
    <name type="synonym">Chrysanthemum cinerariifolium</name>
    <dbReference type="NCBI Taxonomy" id="118510"/>
    <lineage>
        <taxon>Eukaryota</taxon>
        <taxon>Viridiplantae</taxon>
        <taxon>Streptophyta</taxon>
        <taxon>Embryophyta</taxon>
        <taxon>Tracheophyta</taxon>
        <taxon>Spermatophyta</taxon>
        <taxon>Magnoliopsida</taxon>
        <taxon>eudicotyledons</taxon>
        <taxon>Gunneridae</taxon>
        <taxon>Pentapetalae</taxon>
        <taxon>asterids</taxon>
        <taxon>campanulids</taxon>
        <taxon>Asterales</taxon>
        <taxon>Asteraceae</taxon>
        <taxon>Asteroideae</taxon>
        <taxon>Anthemideae</taxon>
        <taxon>Anthemidinae</taxon>
        <taxon>Tanacetum</taxon>
    </lineage>
</organism>
<accession>A0A699RY79</accession>
<gene>
    <name evidence="1" type="ORF">Tci_860821</name>
</gene>
<reference evidence="1" key="1">
    <citation type="journal article" date="2019" name="Sci. Rep.">
        <title>Draft genome of Tanacetum cinerariifolium, the natural source of mosquito coil.</title>
        <authorList>
            <person name="Yamashiro T."/>
            <person name="Shiraishi A."/>
            <person name="Satake H."/>
            <person name="Nakayama K."/>
        </authorList>
    </citation>
    <scope>NUCLEOTIDE SEQUENCE</scope>
</reference>
<comment type="caution">
    <text evidence="1">The sequence shown here is derived from an EMBL/GenBank/DDBJ whole genome shotgun (WGS) entry which is preliminary data.</text>
</comment>
<name>A0A699RY79_TANCI</name>
<protein>
    <submittedName>
        <fullName evidence="1">Uncharacterized protein</fullName>
    </submittedName>
</protein>
<dbReference type="EMBL" id="BKCJ011117763">
    <property type="protein sequence ID" value="GFC88851.1"/>
    <property type="molecule type" value="Genomic_DNA"/>
</dbReference>
<sequence length="254" mass="28671">VVSPYVKLLVNLYYNVHTRGVVKGVEAVAHQAMFCYNLRSVGNCFQENVKVLFGLNNEILQVKKDWKAHGIHIPLLTVQVNYHKLNLCILLNCDEDSRGIEKMDFVCSCFTISNRSIFTISKSSTNLQLLELCALHIDSSDMKLLECLLVSDSENRVEPNVAMELPLQFTSSKLANGELISSRLKGTLLTDKQRSYLVVRCNKVVIQGNEASVADESLTFIIFETLCLVCGFLQSISLLELSIWKNDESLKERY</sequence>
<feature type="non-terminal residue" evidence="1">
    <location>
        <position position="1"/>
    </location>
</feature>